<accession>A0A9X8CYG5</accession>
<gene>
    <name evidence="3" type="ORF">D3H34_31130</name>
</gene>
<feature type="domain" description="Acyl-CoA dehydrogenase/oxidase N-terminal" evidence="2">
    <location>
        <begin position="7"/>
        <end position="117"/>
    </location>
</feature>
<proteinExistence type="predicted"/>
<dbReference type="Pfam" id="PF02770">
    <property type="entry name" value="Acyl-CoA_dh_M"/>
    <property type="match status" value="1"/>
</dbReference>
<name>A0A9X8CYG5_9BURK</name>
<dbReference type="EMBL" id="QXMN01000107">
    <property type="protein sequence ID" value="RIX72176.1"/>
    <property type="molecule type" value="Genomic_DNA"/>
</dbReference>
<dbReference type="Gene3D" id="2.40.110.10">
    <property type="entry name" value="Butyryl-CoA Dehydrogenase, subunit A, domain 2"/>
    <property type="match status" value="1"/>
</dbReference>
<dbReference type="GO" id="GO:0003995">
    <property type="term" value="F:acyl-CoA dehydrogenase activity"/>
    <property type="evidence" value="ECO:0007669"/>
    <property type="project" value="TreeGrafter"/>
</dbReference>
<dbReference type="Gene3D" id="1.10.540.10">
    <property type="entry name" value="Acyl-CoA dehydrogenase/oxidase, N-terminal domain"/>
    <property type="match status" value="1"/>
</dbReference>
<comment type="caution">
    <text evidence="3">The sequence shown here is derived from an EMBL/GenBank/DDBJ whole genome shotgun (WGS) entry which is preliminary data.</text>
</comment>
<organism evidence="3 4">
    <name type="scientific">Acidovorax cavernicola</name>
    <dbReference type="NCBI Taxonomy" id="1675792"/>
    <lineage>
        <taxon>Bacteria</taxon>
        <taxon>Pseudomonadati</taxon>
        <taxon>Pseudomonadota</taxon>
        <taxon>Betaproteobacteria</taxon>
        <taxon>Burkholderiales</taxon>
        <taxon>Comamonadaceae</taxon>
        <taxon>Acidovorax</taxon>
    </lineage>
</organism>
<evidence type="ECO:0000259" key="2">
    <source>
        <dbReference type="Pfam" id="PF02771"/>
    </source>
</evidence>
<sequence>MNFDLNSEQIELRDQLRRFMQREVTPLIDVSEASRTFPFELFPKLAEFGYMGGTLAESDGGLGIDYVTWSMMFEQLGYHWLSLRTMLNCTNVPMLMLASHGTPAQKEKYLKPLTQGKRSVFTAITEPNVGSNPAAVQARAELKGDHYVLSGRKLWISNGLWGDFGIVVARTYSPD</sequence>
<evidence type="ECO:0000259" key="1">
    <source>
        <dbReference type="Pfam" id="PF02770"/>
    </source>
</evidence>
<dbReference type="Pfam" id="PF02771">
    <property type="entry name" value="Acyl-CoA_dh_N"/>
    <property type="match status" value="1"/>
</dbReference>
<dbReference type="Proteomes" id="UP000265619">
    <property type="component" value="Unassembled WGS sequence"/>
</dbReference>
<dbReference type="GO" id="GO:0050660">
    <property type="term" value="F:flavin adenine dinucleotide binding"/>
    <property type="evidence" value="ECO:0007669"/>
    <property type="project" value="InterPro"/>
</dbReference>
<keyword evidence="4" id="KW-1185">Reference proteome</keyword>
<feature type="non-terminal residue" evidence="3">
    <location>
        <position position="175"/>
    </location>
</feature>
<protein>
    <submittedName>
        <fullName evidence="3">Acyl-CoA dehydrogenase</fullName>
    </submittedName>
</protein>
<dbReference type="InterPro" id="IPR046373">
    <property type="entry name" value="Acyl-CoA_Oxase/DH_mid-dom_sf"/>
</dbReference>
<dbReference type="OrthoDB" id="7807987at2"/>
<dbReference type="InterPro" id="IPR013786">
    <property type="entry name" value="AcylCoA_DH/ox_N"/>
</dbReference>
<dbReference type="InterPro" id="IPR037069">
    <property type="entry name" value="AcylCoA_DH/ox_N_sf"/>
</dbReference>
<dbReference type="InterPro" id="IPR009100">
    <property type="entry name" value="AcylCoA_DH/oxidase_NM_dom_sf"/>
</dbReference>
<dbReference type="RefSeq" id="WP_147400538.1">
    <property type="nucleotide sequence ID" value="NZ_QXMN01000107.1"/>
</dbReference>
<evidence type="ECO:0000313" key="3">
    <source>
        <dbReference type="EMBL" id="RIX72176.1"/>
    </source>
</evidence>
<feature type="domain" description="Acyl-CoA oxidase/dehydrogenase middle" evidence="1">
    <location>
        <begin position="123"/>
        <end position="171"/>
    </location>
</feature>
<evidence type="ECO:0000313" key="4">
    <source>
        <dbReference type="Proteomes" id="UP000265619"/>
    </source>
</evidence>
<dbReference type="InterPro" id="IPR006091">
    <property type="entry name" value="Acyl-CoA_Oxase/DH_mid-dom"/>
</dbReference>
<dbReference type="PANTHER" id="PTHR43884:SF12">
    <property type="entry name" value="ISOVALERYL-COA DEHYDROGENASE, MITOCHONDRIAL-RELATED"/>
    <property type="match status" value="1"/>
</dbReference>
<dbReference type="AlphaFoldDB" id="A0A9X8CYG5"/>
<dbReference type="SUPFAM" id="SSF56645">
    <property type="entry name" value="Acyl-CoA dehydrogenase NM domain-like"/>
    <property type="match status" value="1"/>
</dbReference>
<reference evidence="3 4" key="1">
    <citation type="submission" date="2018-09" db="EMBL/GenBank/DDBJ databases">
        <title>Acidovorax cavernicola nov. sp. isolated from Gruta de las Maravillas (Aracena, Spain).</title>
        <authorList>
            <person name="Jurado V."/>
            <person name="Gutierrez-Patricio S."/>
            <person name="Gonzalez-Pimentel J.L."/>
            <person name="Miller A.Z."/>
            <person name="Laiz L."/>
            <person name="Saiz-Jimenez C."/>
        </authorList>
    </citation>
    <scope>NUCLEOTIDE SEQUENCE [LARGE SCALE GENOMIC DNA]</scope>
    <source>
        <strain evidence="3 4">1011MAR4D40.2</strain>
    </source>
</reference>
<dbReference type="PANTHER" id="PTHR43884">
    <property type="entry name" value="ACYL-COA DEHYDROGENASE"/>
    <property type="match status" value="1"/>
</dbReference>